<gene>
    <name evidence="5" type="ORF">IAA72_03185</name>
</gene>
<dbReference type="Proteomes" id="UP000810292">
    <property type="component" value="Unassembled WGS sequence"/>
</dbReference>
<dbReference type="GO" id="GO:0000976">
    <property type="term" value="F:transcription cis-regulatory region binding"/>
    <property type="evidence" value="ECO:0007669"/>
    <property type="project" value="TreeGrafter"/>
</dbReference>
<dbReference type="CDD" id="cd01392">
    <property type="entry name" value="HTH_LacI"/>
    <property type="match status" value="1"/>
</dbReference>
<name>A0A9D9IA02_9SPIO</name>
<comment type="caution">
    <text evidence="5">The sequence shown here is derived from an EMBL/GenBank/DDBJ whole genome shotgun (WGS) entry which is preliminary data.</text>
</comment>
<keyword evidence="3" id="KW-0804">Transcription</keyword>
<dbReference type="InterPro" id="IPR001761">
    <property type="entry name" value="Peripla_BP/Lac1_sug-bd_dom"/>
</dbReference>
<evidence type="ECO:0000259" key="4">
    <source>
        <dbReference type="PROSITE" id="PS50932"/>
    </source>
</evidence>
<dbReference type="InterPro" id="IPR000843">
    <property type="entry name" value="HTH_LacI"/>
</dbReference>
<feature type="domain" description="HTH lacI-type" evidence="4">
    <location>
        <begin position="6"/>
        <end position="60"/>
    </location>
</feature>
<dbReference type="Gene3D" id="3.40.50.2300">
    <property type="match status" value="2"/>
</dbReference>
<dbReference type="InterPro" id="IPR010982">
    <property type="entry name" value="Lambda_DNA-bd_dom_sf"/>
</dbReference>
<dbReference type="AlphaFoldDB" id="A0A9D9IA02"/>
<organism evidence="5 6">
    <name type="scientific">Candidatus Ornithospirochaeta stercoravium</name>
    <dbReference type="NCBI Taxonomy" id="2840897"/>
    <lineage>
        <taxon>Bacteria</taxon>
        <taxon>Pseudomonadati</taxon>
        <taxon>Spirochaetota</taxon>
        <taxon>Spirochaetia</taxon>
        <taxon>Spirochaetales</taxon>
        <taxon>Spirochaetaceae</taxon>
        <taxon>Spirochaetaceae incertae sedis</taxon>
        <taxon>Candidatus Ornithospirochaeta</taxon>
    </lineage>
</organism>
<dbReference type="GO" id="GO:0003700">
    <property type="term" value="F:DNA-binding transcription factor activity"/>
    <property type="evidence" value="ECO:0007669"/>
    <property type="project" value="TreeGrafter"/>
</dbReference>
<dbReference type="Pfam" id="PF00532">
    <property type="entry name" value="Peripla_BP_1"/>
    <property type="match status" value="1"/>
</dbReference>
<dbReference type="CDD" id="cd06279">
    <property type="entry name" value="PBP1_LacI-like"/>
    <property type="match status" value="1"/>
</dbReference>
<dbReference type="SMART" id="SM00354">
    <property type="entry name" value="HTH_LACI"/>
    <property type="match status" value="1"/>
</dbReference>
<evidence type="ECO:0000313" key="5">
    <source>
        <dbReference type="EMBL" id="MBO8468773.1"/>
    </source>
</evidence>
<evidence type="ECO:0000256" key="1">
    <source>
        <dbReference type="ARBA" id="ARBA00023015"/>
    </source>
</evidence>
<dbReference type="PANTHER" id="PTHR30146">
    <property type="entry name" value="LACI-RELATED TRANSCRIPTIONAL REPRESSOR"/>
    <property type="match status" value="1"/>
</dbReference>
<dbReference type="EMBL" id="JADIMF010000050">
    <property type="protein sequence ID" value="MBO8468773.1"/>
    <property type="molecule type" value="Genomic_DNA"/>
</dbReference>
<dbReference type="SUPFAM" id="SSF53822">
    <property type="entry name" value="Periplasmic binding protein-like I"/>
    <property type="match status" value="1"/>
</dbReference>
<sequence length="345" mass="37837">MKAKRVTIQDIAEKSGYSKTAVSFAFNSPDRISKEAVEKILQTAKDLDYIPDPMARNFSLGRHMSIGFLLPQIFQESLQNPYTLSVIRAIGNVCQSHGYMLTLVPPLHASVTEALKNATVDGIITMGLRIDKSIREVLRQRNLPIVSIDGLEDDEIPAVSIDDRAAGRLQLEKVLEKGHRRIAIITLAGSAFSDSSSDSIANRRLSGYRDALSEYNLSLDSITTIESEATYSDGMKRTHEILSESSPTCIVTMSDVVALGVIDEIRKKGLNPGQDISVMGFDGLEKEGFPCHGLSTIYQSAEEKGKKSAELLFSMIENPGYSPSPVKIGFEYIEGTTLSSEKEKL</sequence>
<evidence type="ECO:0000313" key="6">
    <source>
        <dbReference type="Proteomes" id="UP000810292"/>
    </source>
</evidence>
<keyword evidence="2 5" id="KW-0238">DNA-binding</keyword>
<dbReference type="PROSITE" id="PS50932">
    <property type="entry name" value="HTH_LACI_2"/>
    <property type="match status" value="1"/>
</dbReference>
<reference evidence="5" key="2">
    <citation type="journal article" date="2021" name="PeerJ">
        <title>Extensive microbial diversity within the chicken gut microbiome revealed by metagenomics and culture.</title>
        <authorList>
            <person name="Gilroy R."/>
            <person name="Ravi A."/>
            <person name="Getino M."/>
            <person name="Pursley I."/>
            <person name="Horton D.L."/>
            <person name="Alikhan N.F."/>
            <person name="Baker D."/>
            <person name="Gharbi K."/>
            <person name="Hall N."/>
            <person name="Watson M."/>
            <person name="Adriaenssens E.M."/>
            <person name="Foster-Nyarko E."/>
            <person name="Jarju S."/>
            <person name="Secka A."/>
            <person name="Antonio M."/>
            <person name="Oren A."/>
            <person name="Chaudhuri R.R."/>
            <person name="La Ragione R."/>
            <person name="Hildebrand F."/>
            <person name="Pallen M.J."/>
        </authorList>
    </citation>
    <scope>NUCLEOTIDE SEQUENCE</scope>
    <source>
        <strain evidence="5">14700</strain>
    </source>
</reference>
<dbReference type="PANTHER" id="PTHR30146:SF138">
    <property type="entry name" value="TRANSCRIPTIONAL REGULATORY PROTEIN"/>
    <property type="match status" value="1"/>
</dbReference>
<dbReference type="Pfam" id="PF00356">
    <property type="entry name" value="LacI"/>
    <property type="match status" value="1"/>
</dbReference>
<proteinExistence type="predicted"/>
<evidence type="ECO:0000256" key="3">
    <source>
        <dbReference type="ARBA" id="ARBA00023163"/>
    </source>
</evidence>
<dbReference type="SUPFAM" id="SSF47413">
    <property type="entry name" value="lambda repressor-like DNA-binding domains"/>
    <property type="match status" value="1"/>
</dbReference>
<protein>
    <submittedName>
        <fullName evidence="5">LacI family DNA-binding transcriptional regulator</fullName>
    </submittedName>
</protein>
<keyword evidence="1" id="KW-0805">Transcription regulation</keyword>
<reference evidence="5" key="1">
    <citation type="submission" date="2020-10" db="EMBL/GenBank/DDBJ databases">
        <authorList>
            <person name="Gilroy R."/>
        </authorList>
    </citation>
    <scope>NUCLEOTIDE SEQUENCE</scope>
    <source>
        <strain evidence="5">14700</strain>
    </source>
</reference>
<dbReference type="Gene3D" id="1.10.260.40">
    <property type="entry name" value="lambda repressor-like DNA-binding domains"/>
    <property type="match status" value="1"/>
</dbReference>
<accession>A0A9D9IA02</accession>
<evidence type="ECO:0000256" key="2">
    <source>
        <dbReference type="ARBA" id="ARBA00023125"/>
    </source>
</evidence>
<dbReference type="InterPro" id="IPR028082">
    <property type="entry name" value="Peripla_BP_I"/>
</dbReference>